<dbReference type="Gene3D" id="3.10.100.10">
    <property type="entry name" value="Mannose-Binding Protein A, subunit A"/>
    <property type="match status" value="12"/>
</dbReference>
<dbReference type="FunFam" id="2.60.120.260:FF:000016">
    <property type="entry name" value="Contactin-associated protein-like 4 isoform 1"/>
    <property type="match status" value="1"/>
</dbReference>
<evidence type="ECO:0000256" key="3">
    <source>
        <dbReference type="ARBA" id="ARBA00022734"/>
    </source>
</evidence>
<dbReference type="SUPFAM" id="SSF50965">
    <property type="entry name" value="Galactose oxidase, central domain"/>
    <property type="match status" value="1"/>
</dbReference>
<feature type="domain" description="C-type lectin" evidence="8">
    <location>
        <begin position="2390"/>
        <end position="2509"/>
    </location>
</feature>
<feature type="domain" description="C-type lectin" evidence="8">
    <location>
        <begin position="965"/>
        <end position="1081"/>
    </location>
</feature>
<sequence length="2591" mass="290965">MAPGDTAAENGKQQKLRNKCTSRSAEAECAADGSFVFEAHEAWKDFHNSLRQFYENGELCDVTLKVGTKLIPCHKLVLACVVPYFRAMFLSDMAEAKQELIEIRDFDGDAIRDLVHFAYSSRLTLTVENVQPLLYAACILQVELVARACCEYMKAHFHPSNCLAVRTFAESHHRVDLMDMADRYACEHFGQVLESDDFTRVSPLHLKTLLSSSELNINSETQVYEAAVKWLKANPQHHELWLHQIMSQVRLPLLPVDFLTGTVAKEEMIKTDLSCRDLLDEARNYHLHLSNKSVPDFEYSIRTTPRKHTAGVLFCVGGRGGSGDPFRSIECYSISKNSWFFGPEMNSRRRHVGVISVNGKVYAVGGHDGSEHLGNMEMFDPHTNKWMMKASMNTKRRGIALATLGGPIYAIGGLDDNSCFSDVERYDIEADRWSGVSPMNTPRGGVGSVALGSYVYAVGGNDGVASLSSVERFDPHLNKWSDVREMGQRRAGNGVSELNGCLYVVGGFDDNSPLSSVERFDPRRNSWEYVAELTTPRGGVGVATVMGRVFAVGGHNGNVYLNTVEAFEPRMNRWELVGSVSHCRAGAGVAVCATNISRIRDVALADCEAGWREYEDRCYYFSTDKKTWHGALEECASKNSHLMSITNLHERTWVSTQLGQTIYWIGLNDIASEGNWEWSDGSIYYPYLEYWRPGQPDDYNNEDCGQVDGNSEGRWNDEHCTAQRPYICKRDNPNPPVLCDTANRWEQFGSNCYKLHHMLRKSWISARSECLRDGGDLVSIESTEEEQYVLGLDSSNYDLWLGYSTLKCTSISCEVQANSTSFSWSDASSYSYTHWAQGQPDLTDKQNGLCAGLIKSGEENGKWRTHLCRSEHPYACKRALNTVCPLGWSSFKGSCYLVVTNGRLITSWHQAMTRCTSMGANLLTIKSEEEQYFINAMLPDINQINIPDVWIGVSEFHCDQGYLLYGDFCYHFESESVKTWQAAEDYCLSQNGHLVSIHNQETISFITAHITRASWIGLNDKQQEGNFKWSDGTPSDFFLWEPGQPDNWNDEDCVQIRGTEHPETGKFNDISCSNTYPFICQKAKGIGPPPIPPTSGPAQIQSIPTGVSLWIGAHDSVTEGGWEWMDRSPFRYINWSPGNPDNYFGEDCLSIYINNGMWNDDNCEYRRGYICKRRGFMTVHTCENSILVLHCPINSVINIQSAFYGRHSNDICSYMGGSLENCDVPGMYERTRKQCDNHQHCFLFAHVDTDLCPSVSKYLEVVYSCEQNVCVRGLGIENGTITDSMLSASSSMAGKEPRNARLNGNSCWMPSSTSSAWIQVSLNAVKKITGVMIQGCPTADHWVAKFKVKTSIDGVSWNDYTVDGNVEEFFGAADRESPVTQLLGTPVSVKFIRILPTEWHNQIGLRFEILGCTPDSAIHAGVLLNEVGGDCTVLKAPGQSFYSGSTRNAITSRQYAFLTSFLYSGSYSVSYQFADGELRCSGNDWYEFGEFCYKPFTEKRTWHEAQSACRRLGAELVSIMSLTEQSWLQSYLYQATSDVWIGLNDLEFPGYFSWSDNHEVKFTYWAPGEPNNHLGFNEDCVEMYYQTGRWNDVTCTELNTYICKMPKGHYPLPSIKPTVYGCPQGWDAFEYSCYWFEETAMTRAEAKAFCESKSSTLLHILDVYEQAHFTAFLSSYSGQWWIGLRAKGEVGGVDYQWDNNAALLYTHWDRDYPDNSQGQCVTMTTKPIAGFWRNQNCDQSHPFICESARNGISPPTHAPTLPPVAGCANGWSGKPHFRQCYRLFKMDYSGKKSWTSAREDCLSRGADLVSIHNVEEETFIAEFTKGRKQWIGLTQDPTNGGYHWSDASPVTHTNWGEGEPNDHAGRENCVEMISTTNGSSFWNDLTCDAHLDWVCMIAKGKTPIIPPITPPPVPGNNKNKSKGNHVEHPKNISNTATFAAPDCGGNPGWRKNNGICYYYNDTDIVDFHTALTRCYAEKAQLVSILNQQEQSFVVSMVGTGKVAAAWIGLRMFGVVGGEYLWVDGSPVTYVYWAPGEPNNADGEEQCVQMHRTPGTWNDVNCGRDVAGYMCKKLPGDNHTPPPPTPAWEGNCPEGWLRFHNKCYIVRGRHTHNEERANWTYARDLCKKEGGYLAVIDDINENEFVASYLRDASHASWIGLSDRLHEGKFAWNDGVSPVLFTNWADKEPNNNNGEEHCVSMTHNHRVAGRWNDEKCDERRSWVCYKKKSSSLPPLPPTSSPCPSDYVSWYKNCYKLMTEPKPWEEAQAACVKEGGNLASVDMSYEQAFISAVLQQDKQDTWIGLRRTEDDEGTYRWSDGWPVFYTHWGPGEPTNHKEEGCVSMHGRSHFIQGTWNDTNCKVAKPYLCKISHEPPPPTPPPGSGECLPFWQPYGSYCYIVYNEKQGRSWPEARHFCQLVPGSDLASVHSRAEVEFLTKTNNSGIHHLWLGLSRDATFGWAWTDLSALGFTNWAQGEPNGDGHSGNREDCVEMYKDGKWNDNNCFEKRGFVCKRHQHFTPGNHTTTTGSLIDHPGSVAGAVIGALVAVLLILAVMFYIFKVKGVKLSSVSLPGKSKAHVDVPTFNNPNFAGESET</sequence>
<evidence type="ECO:0000259" key="9">
    <source>
        <dbReference type="PROSITE" id="PS50097"/>
    </source>
</evidence>
<gene>
    <name evidence="12" type="ORF">Baya_3162</name>
</gene>
<dbReference type="PANTHER" id="PTHR22803">
    <property type="entry name" value="MANNOSE, PHOSPHOLIPASE, LECTIN RECEPTOR RELATED"/>
    <property type="match status" value="1"/>
</dbReference>
<dbReference type="InterPro" id="IPR000210">
    <property type="entry name" value="BTB/POZ_dom"/>
</dbReference>
<dbReference type="Pfam" id="PF00651">
    <property type="entry name" value="BTB"/>
    <property type="match status" value="1"/>
</dbReference>
<feature type="domain" description="LCCL" evidence="11">
    <location>
        <begin position="1416"/>
        <end position="1462"/>
    </location>
</feature>
<dbReference type="InterPro" id="IPR016186">
    <property type="entry name" value="C-type_lectin-like/link_sf"/>
</dbReference>
<keyword evidence="6" id="KW-0812">Transmembrane</keyword>
<dbReference type="FunFam" id="1.25.40.420:FF:000001">
    <property type="entry name" value="Kelch-like family member 12"/>
    <property type="match status" value="1"/>
</dbReference>
<dbReference type="Gene3D" id="2.120.10.80">
    <property type="entry name" value="Kelch-type beta propeller"/>
    <property type="match status" value="1"/>
</dbReference>
<dbReference type="Gene3D" id="2.170.130.20">
    <property type="entry name" value="LCCL-like domain"/>
    <property type="match status" value="1"/>
</dbReference>
<dbReference type="FunFam" id="2.120.10.80:FF:000060">
    <property type="entry name" value="Kelch like family member 8"/>
    <property type="match status" value="1"/>
</dbReference>
<feature type="domain" description="C-type lectin" evidence="8">
    <location>
        <begin position="1629"/>
        <end position="1746"/>
    </location>
</feature>
<dbReference type="Pfam" id="PF02140">
    <property type="entry name" value="SUEL_Lectin"/>
    <property type="match status" value="1"/>
</dbReference>
<dbReference type="EMBL" id="VCAZ01000019">
    <property type="protein sequence ID" value="TSK72178.1"/>
    <property type="molecule type" value="Genomic_DNA"/>
</dbReference>
<dbReference type="InterPro" id="IPR011043">
    <property type="entry name" value="Gal_Oxase/kelch_b-propeller"/>
</dbReference>
<dbReference type="InterPro" id="IPR001304">
    <property type="entry name" value="C-type_lectin-like"/>
</dbReference>
<dbReference type="FunFam" id="3.10.100.10:FF:000025">
    <property type="entry name" value="Mannose receptor C-type 1"/>
    <property type="match status" value="1"/>
</dbReference>
<evidence type="ECO:0000259" key="7">
    <source>
        <dbReference type="PROSITE" id="PS50022"/>
    </source>
</evidence>
<feature type="domain" description="C-type lectin" evidence="8">
    <location>
        <begin position="2098"/>
        <end position="2223"/>
    </location>
</feature>
<comment type="similarity">
    <text evidence="1">Belongs to the neurexin family.</text>
</comment>
<dbReference type="InterPro" id="IPR033989">
    <property type="entry name" value="CD209-like_CTLD"/>
</dbReference>
<evidence type="ECO:0000256" key="6">
    <source>
        <dbReference type="SAM" id="Phobius"/>
    </source>
</evidence>
<dbReference type="InterPro" id="IPR011333">
    <property type="entry name" value="SKP1/BTB/POZ_sf"/>
</dbReference>
<dbReference type="Gene3D" id="2.60.120.260">
    <property type="entry name" value="Galactose-binding domain-like"/>
    <property type="match status" value="1"/>
</dbReference>
<name>A0A556TUL5_BAGYA</name>
<feature type="domain" description="C-type lectin" evidence="8">
    <location>
        <begin position="1109"/>
        <end position="1172"/>
    </location>
</feature>
<keyword evidence="5" id="KW-1015">Disulfide bond</keyword>
<dbReference type="SMART" id="SM00231">
    <property type="entry name" value="FA58C"/>
    <property type="match status" value="1"/>
</dbReference>
<keyword evidence="3" id="KW-0430">Lectin</keyword>
<dbReference type="Pfam" id="PF07707">
    <property type="entry name" value="BACK"/>
    <property type="match status" value="1"/>
</dbReference>
<dbReference type="SMART" id="SM00612">
    <property type="entry name" value="Kelch"/>
    <property type="match status" value="6"/>
</dbReference>
<feature type="domain" description="SUEL-type lectin" evidence="10">
    <location>
        <begin position="1181"/>
        <end position="1266"/>
    </location>
</feature>
<evidence type="ECO:0000256" key="1">
    <source>
        <dbReference type="ARBA" id="ARBA00010241"/>
    </source>
</evidence>
<feature type="domain" description="C-type lectin" evidence="8">
    <location>
        <begin position="891"/>
        <end position="967"/>
    </location>
</feature>
<dbReference type="Pfam" id="PF03815">
    <property type="entry name" value="LCCL"/>
    <property type="match status" value="1"/>
</dbReference>
<evidence type="ECO:0000256" key="5">
    <source>
        <dbReference type="ARBA" id="ARBA00023157"/>
    </source>
</evidence>
<dbReference type="InterPro" id="IPR015915">
    <property type="entry name" value="Kelch-typ_b-propeller"/>
</dbReference>
<feature type="domain" description="C-type lectin" evidence="8">
    <location>
        <begin position="1776"/>
        <end position="1896"/>
    </location>
</feature>
<dbReference type="SUPFAM" id="SSF49785">
    <property type="entry name" value="Galactose-binding domain-like"/>
    <property type="match status" value="1"/>
</dbReference>
<dbReference type="CDD" id="cd18238">
    <property type="entry name" value="BTB_POZ_KLHL8"/>
    <property type="match status" value="1"/>
</dbReference>
<evidence type="ECO:0000259" key="8">
    <source>
        <dbReference type="PROSITE" id="PS50041"/>
    </source>
</evidence>
<keyword evidence="13" id="KW-1185">Reference proteome</keyword>
<evidence type="ECO:0000256" key="4">
    <source>
        <dbReference type="ARBA" id="ARBA00022737"/>
    </source>
</evidence>
<dbReference type="Pfam" id="PF00059">
    <property type="entry name" value="Lectin_C"/>
    <property type="match status" value="12"/>
</dbReference>
<dbReference type="CDD" id="cd00057">
    <property type="entry name" value="FA58C"/>
    <property type="match status" value="1"/>
</dbReference>
<dbReference type="PROSITE" id="PS50820">
    <property type="entry name" value="LCCL"/>
    <property type="match status" value="1"/>
</dbReference>
<dbReference type="GO" id="GO:0030246">
    <property type="term" value="F:carbohydrate binding"/>
    <property type="evidence" value="ECO:0007669"/>
    <property type="project" value="UniProtKB-KW"/>
</dbReference>
<dbReference type="InterPro" id="IPR043159">
    <property type="entry name" value="Lectin_gal-bd_sf"/>
</dbReference>
<dbReference type="PROSITE" id="PS50041">
    <property type="entry name" value="C_TYPE_LECTIN_2"/>
    <property type="match status" value="12"/>
</dbReference>
<feature type="domain" description="C-type lectin" evidence="8">
    <location>
        <begin position="1952"/>
        <end position="2061"/>
    </location>
</feature>
<dbReference type="Proteomes" id="UP000319801">
    <property type="component" value="Unassembled WGS sequence"/>
</dbReference>
<dbReference type="InterPro" id="IPR016187">
    <property type="entry name" value="CTDL_fold"/>
</dbReference>
<organism evidence="12 13">
    <name type="scientific">Bagarius yarrelli</name>
    <name type="common">Goonch</name>
    <name type="synonym">Bagrus yarrelli</name>
    <dbReference type="NCBI Taxonomy" id="175774"/>
    <lineage>
        <taxon>Eukaryota</taxon>
        <taxon>Metazoa</taxon>
        <taxon>Chordata</taxon>
        <taxon>Craniata</taxon>
        <taxon>Vertebrata</taxon>
        <taxon>Euteleostomi</taxon>
        <taxon>Actinopterygii</taxon>
        <taxon>Neopterygii</taxon>
        <taxon>Teleostei</taxon>
        <taxon>Ostariophysi</taxon>
        <taxon>Siluriformes</taxon>
        <taxon>Sisoridae</taxon>
        <taxon>Sisorinae</taxon>
        <taxon>Bagarius</taxon>
    </lineage>
</organism>
<dbReference type="InterPro" id="IPR008979">
    <property type="entry name" value="Galactose-bd-like_sf"/>
</dbReference>
<dbReference type="OrthoDB" id="441660at2759"/>
<dbReference type="Pfam" id="PF00754">
    <property type="entry name" value="F5_F8_type_C"/>
    <property type="match status" value="1"/>
</dbReference>
<dbReference type="SUPFAM" id="SSF56436">
    <property type="entry name" value="C-type lectin-like"/>
    <property type="match status" value="12"/>
</dbReference>
<keyword evidence="4" id="KW-0677">Repeat</keyword>
<dbReference type="PROSITE" id="PS50097">
    <property type="entry name" value="BTB"/>
    <property type="match status" value="1"/>
</dbReference>
<proteinExistence type="inferred from homology"/>
<dbReference type="InterPro" id="IPR004043">
    <property type="entry name" value="LCCL"/>
</dbReference>
<dbReference type="Gene3D" id="1.25.40.420">
    <property type="match status" value="1"/>
</dbReference>
<dbReference type="CDD" id="cd22823">
    <property type="entry name" value="Gal_Rha_Lectin"/>
    <property type="match status" value="1"/>
</dbReference>
<dbReference type="PROSITE" id="PS00615">
    <property type="entry name" value="C_TYPE_LECTIN_1"/>
    <property type="match status" value="7"/>
</dbReference>
<evidence type="ECO:0000313" key="13">
    <source>
        <dbReference type="Proteomes" id="UP000319801"/>
    </source>
</evidence>
<accession>A0A556TUL5</accession>
<dbReference type="SMART" id="SM00034">
    <property type="entry name" value="CLECT"/>
    <property type="match status" value="12"/>
</dbReference>
<dbReference type="CDD" id="cd03590">
    <property type="entry name" value="CLECT_DC-SIGN_like"/>
    <property type="match status" value="1"/>
</dbReference>
<feature type="domain" description="BTB" evidence="9">
    <location>
        <begin position="60"/>
        <end position="127"/>
    </location>
</feature>
<evidence type="ECO:0000313" key="12">
    <source>
        <dbReference type="EMBL" id="TSK72178.1"/>
    </source>
</evidence>
<dbReference type="PROSITE" id="PS01286">
    <property type="entry name" value="FA58C_2"/>
    <property type="match status" value="1"/>
</dbReference>
<dbReference type="SMART" id="SM00225">
    <property type="entry name" value="BTB"/>
    <property type="match status" value="1"/>
</dbReference>
<feature type="domain" description="F5/8 type C" evidence="7">
    <location>
        <begin position="1270"/>
        <end position="1412"/>
    </location>
</feature>
<comment type="caution">
    <text evidence="12">The sequence shown here is derived from an EMBL/GenBank/DDBJ whole genome shotgun (WGS) entry which is preliminary data.</text>
</comment>
<dbReference type="Gene3D" id="2.60.120.740">
    <property type="match status" value="1"/>
</dbReference>
<dbReference type="InterPro" id="IPR000421">
    <property type="entry name" value="FA58C"/>
</dbReference>
<dbReference type="Gene3D" id="3.30.710.10">
    <property type="entry name" value="Potassium Channel Kv1.1, Chain A"/>
    <property type="match status" value="1"/>
</dbReference>
<keyword evidence="6" id="KW-1133">Transmembrane helix</keyword>
<dbReference type="Pfam" id="PF24681">
    <property type="entry name" value="Kelch_KLHDC2_KLHL20_DRC7"/>
    <property type="match status" value="1"/>
</dbReference>
<dbReference type="SUPFAM" id="SSF69848">
    <property type="entry name" value="LCCL domain"/>
    <property type="match status" value="1"/>
</dbReference>
<evidence type="ECO:0000259" key="11">
    <source>
        <dbReference type="PROSITE" id="PS50820"/>
    </source>
</evidence>
<dbReference type="PROSITE" id="PS50228">
    <property type="entry name" value="SUEL_LECTIN"/>
    <property type="match status" value="1"/>
</dbReference>
<dbReference type="CDD" id="cd18448">
    <property type="entry name" value="BACK_KLHL8"/>
    <property type="match status" value="1"/>
</dbReference>
<feature type="domain" description="C-type lectin" evidence="8">
    <location>
        <begin position="2247"/>
        <end position="2366"/>
    </location>
</feature>
<dbReference type="PROSITE" id="PS50022">
    <property type="entry name" value="FA58C_3"/>
    <property type="match status" value="1"/>
</dbReference>
<dbReference type="InterPro" id="IPR050111">
    <property type="entry name" value="C-type_lectin/snaclec_domain"/>
</dbReference>
<dbReference type="Pfam" id="PF01344">
    <property type="entry name" value="Kelch_1"/>
    <property type="match status" value="2"/>
</dbReference>
<evidence type="ECO:0000259" key="10">
    <source>
        <dbReference type="PROSITE" id="PS50228"/>
    </source>
</evidence>
<dbReference type="SUPFAM" id="SSF54695">
    <property type="entry name" value="POZ domain"/>
    <property type="match status" value="1"/>
</dbReference>
<feature type="transmembrane region" description="Helical" evidence="6">
    <location>
        <begin position="2533"/>
        <end position="2555"/>
    </location>
</feature>
<dbReference type="CDD" id="cd00037">
    <property type="entry name" value="CLECT"/>
    <property type="match status" value="8"/>
</dbReference>
<feature type="domain" description="C-type lectin" evidence="8">
    <location>
        <begin position="614"/>
        <end position="729"/>
    </location>
</feature>
<dbReference type="InterPro" id="IPR036609">
    <property type="entry name" value="LCCL_sf"/>
</dbReference>
<keyword evidence="6" id="KW-0472">Membrane</keyword>
<reference evidence="12 13" key="1">
    <citation type="journal article" date="2019" name="Genome Biol. Evol.">
        <title>Whole-Genome Sequencing of the Giant Devil Catfish, Bagarius yarrelli.</title>
        <authorList>
            <person name="Jiang W."/>
            <person name="Lv Y."/>
            <person name="Cheng L."/>
            <person name="Yang K."/>
            <person name="Chao B."/>
            <person name="Wang X."/>
            <person name="Li Y."/>
            <person name="Pan X."/>
            <person name="You X."/>
            <person name="Zhang Y."/>
            <person name="Yang J."/>
            <person name="Li J."/>
            <person name="Zhang X."/>
            <person name="Liu S."/>
            <person name="Sun C."/>
            <person name="Yang J."/>
            <person name="Shi Q."/>
        </authorList>
    </citation>
    <scope>NUCLEOTIDE SEQUENCE [LARGE SCALE GENOMIC DNA]</scope>
    <source>
        <strain evidence="12">JWS20170419001</strain>
        <tissue evidence="12">Muscle</tissue>
    </source>
</reference>
<feature type="domain" description="C-type lectin" evidence="8">
    <location>
        <begin position="1488"/>
        <end position="1604"/>
    </location>
</feature>
<dbReference type="InterPro" id="IPR000922">
    <property type="entry name" value="Lectin_gal-bd_dom"/>
</dbReference>
<evidence type="ECO:0000256" key="2">
    <source>
        <dbReference type="ARBA" id="ARBA00022441"/>
    </source>
</evidence>
<dbReference type="InterPro" id="IPR006652">
    <property type="entry name" value="Kelch_1"/>
</dbReference>
<dbReference type="SMART" id="SM00875">
    <property type="entry name" value="BACK"/>
    <property type="match status" value="1"/>
</dbReference>
<feature type="domain" description="C-type lectin" evidence="8">
    <location>
        <begin position="748"/>
        <end position="877"/>
    </location>
</feature>
<protein>
    <submittedName>
        <fullName evidence="12">Kelch-like protein 8</fullName>
    </submittedName>
</protein>
<keyword evidence="2" id="KW-0880">Kelch repeat</keyword>
<dbReference type="InterPro" id="IPR011705">
    <property type="entry name" value="BACK"/>
</dbReference>
<dbReference type="FunFam" id="2.120.10.80:FF:000078">
    <property type="entry name" value="Kelch like family member 8"/>
    <property type="match status" value="1"/>
</dbReference>
<dbReference type="InterPro" id="IPR018378">
    <property type="entry name" value="C-type_lectin_CS"/>
</dbReference>